<protein>
    <recommendedName>
        <fullName evidence="4">Endonuclease/exonuclease/phosphatase domain-containing protein</fullName>
    </recommendedName>
</protein>
<evidence type="ECO:0000313" key="2">
    <source>
        <dbReference type="EMBL" id="CAE8602775.1"/>
    </source>
</evidence>
<comment type="caution">
    <text evidence="2">The sequence shown here is derived from an EMBL/GenBank/DDBJ whole genome shotgun (WGS) entry which is preliminary data.</text>
</comment>
<dbReference type="EMBL" id="CAJNNV010014638">
    <property type="protein sequence ID" value="CAE8602775.1"/>
    <property type="molecule type" value="Genomic_DNA"/>
</dbReference>
<dbReference type="PANTHER" id="PTHR42834:SF1">
    <property type="entry name" value="ENDONUCLEASE_EXONUCLEASE_PHOSPHATASE FAMILY PROTEIN (AFU_ORTHOLOGUE AFUA_3G09210)"/>
    <property type="match status" value="1"/>
</dbReference>
<dbReference type="PANTHER" id="PTHR42834">
    <property type="entry name" value="ENDONUCLEASE/EXONUCLEASE/PHOSPHATASE FAMILY PROTEIN (AFU_ORTHOLOGUE AFUA_3G09210)"/>
    <property type="match status" value="1"/>
</dbReference>
<evidence type="ECO:0000313" key="3">
    <source>
        <dbReference type="Proteomes" id="UP000654075"/>
    </source>
</evidence>
<gene>
    <name evidence="2" type="ORF">PGLA1383_LOCUS21011</name>
</gene>
<dbReference type="Proteomes" id="UP000654075">
    <property type="component" value="Unassembled WGS sequence"/>
</dbReference>
<dbReference type="AlphaFoldDB" id="A0A813EVM7"/>
<dbReference type="SUPFAM" id="SSF56219">
    <property type="entry name" value="DNase I-like"/>
    <property type="match status" value="1"/>
</dbReference>
<proteinExistence type="predicted"/>
<feature type="region of interest" description="Disordered" evidence="1">
    <location>
        <begin position="303"/>
        <end position="325"/>
    </location>
</feature>
<sequence>MAVTFNVTDDKIGTDAIASAIIYQPKLVSVVGRAILDSSVDPMFRSISRPTLAVTFKEVSSGNEFTVVINHLKSKGSSCVSCCADPDSTFVGNCNGVRINATKAIGKWLKPHPTGSTTDDVLIIGDLNSYHYETPIQTLITEFGYVDMIDKFTSKETSSSYVYAGLAGYLDHALASSTLMRNITMVMAWKINADENRALDYNTEYKSASQVTSLYNDGPFRSGPRPHNHWPVHASGTSCHNDGARIRHCHQSQGNHGLGRAKLQSVHTEDGRYWCSGRRHCQCDWCGCEEFGGGPDMLSPPDFRGSFRPSPRGGEWCVRDHRPRR</sequence>
<organism evidence="2 3">
    <name type="scientific">Polarella glacialis</name>
    <name type="common">Dinoflagellate</name>
    <dbReference type="NCBI Taxonomy" id="89957"/>
    <lineage>
        <taxon>Eukaryota</taxon>
        <taxon>Sar</taxon>
        <taxon>Alveolata</taxon>
        <taxon>Dinophyceae</taxon>
        <taxon>Suessiales</taxon>
        <taxon>Suessiaceae</taxon>
        <taxon>Polarella</taxon>
    </lineage>
</organism>
<accession>A0A813EVM7</accession>
<reference evidence="2" key="1">
    <citation type="submission" date="2021-02" db="EMBL/GenBank/DDBJ databases">
        <authorList>
            <person name="Dougan E. K."/>
            <person name="Rhodes N."/>
            <person name="Thang M."/>
            <person name="Chan C."/>
        </authorList>
    </citation>
    <scope>NUCLEOTIDE SEQUENCE</scope>
</reference>
<dbReference type="Gene3D" id="3.60.10.10">
    <property type="entry name" value="Endonuclease/exonuclease/phosphatase"/>
    <property type="match status" value="1"/>
</dbReference>
<evidence type="ECO:0000256" key="1">
    <source>
        <dbReference type="SAM" id="MobiDB-lite"/>
    </source>
</evidence>
<evidence type="ECO:0008006" key="4">
    <source>
        <dbReference type="Google" id="ProtNLM"/>
    </source>
</evidence>
<name>A0A813EVM7_POLGL</name>
<keyword evidence="3" id="KW-1185">Reference proteome</keyword>
<dbReference type="InterPro" id="IPR036691">
    <property type="entry name" value="Endo/exonu/phosph_ase_sf"/>
</dbReference>